<reference evidence="1 2" key="1">
    <citation type="submission" date="2014-02" db="EMBL/GenBank/DDBJ databases">
        <title>Single nucleus genome sequencing reveals high similarity among nuclei of an endomycorrhizal fungus.</title>
        <authorList>
            <person name="Lin K."/>
            <person name="Geurts R."/>
            <person name="Zhang Z."/>
            <person name="Limpens E."/>
            <person name="Saunders D.G."/>
            <person name="Mu D."/>
            <person name="Pang E."/>
            <person name="Cao H."/>
            <person name="Cha H."/>
            <person name="Lin T."/>
            <person name="Zhou Q."/>
            <person name="Shang Y."/>
            <person name="Li Y."/>
            <person name="Ivanov S."/>
            <person name="Sharma T."/>
            <person name="Velzen R.V."/>
            <person name="Ruijter N.D."/>
            <person name="Aanen D.K."/>
            <person name="Win J."/>
            <person name="Kamoun S."/>
            <person name="Bisseling T."/>
            <person name="Huang S."/>
        </authorList>
    </citation>
    <scope>NUCLEOTIDE SEQUENCE [LARGE SCALE GENOMIC DNA]</scope>
    <source>
        <strain evidence="2">DAOM197198w</strain>
    </source>
</reference>
<protein>
    <recommendedName>
        <fullName evidence="3">F-box domain-containing protein</fullName>
    </recommendedName>
</protein>
<sequence>MTELNFDCLTLIFDELRTDKKSLHSCLFVNKKWCNIVVPILWKYSLYNLSEQKEEKIFNIILSCLPLSSKQLLLVNDIKLSSKILLNTPTFNYISFCKFPENEVIRKIIEMVLGDLTRYYKRNILEQEIYKLFVSQCKNIGELRWQTLQPLSLFPGASTCFSQLYNLFIDVFSLNSDTLYEMAKFCKNLNSLSIHNFSKDLPGLVSLIDAQVNLRRVNLCTIFKGGNCEDLSKALTRKCNTISYLSFNSIGTIPPSFLSSLVNLKWLSIFNNEDYEDIEDDIKELQKYLAISEFPNLQYLNINGLSCFKELSMLVEKTKGNLSHIDIFNIDRDIAKNTGMLIKVIAENCPNIKLLFTYLEPQDFIHIKSLLINCRYLKTIRFDSLDFFMDENDNNIGDELLDILISFSPKCLNDITVSKSWKFSINTFERFFESFRDRPLHYFYMICHGRSYITEEHKIMVKQYIEEGVIKYSSFS</sequence>
<dbReference type="AlphaFoldDB" id="A0A015J0T7"/>
<evidence type="ECO:0000313" key="2">
    <source>
        <dbReference type="Proteomes" id="UP000022910"/>
    </source>
</evidence>
<evidence type="ECO:0000313" key="1">
    <source>
        <dbReference type="EMBL" id="EXX60320.1"/>
    </source>
</evidence>
<dbReference type="OrthoDB" id="1600340at2759"/>
<dbReference type="Proteomes" id="UP000022910">
    <property type="component" value="Unassembled WGS sequence"/>
</dbReference>
<evidence type="ECO:0008006" key="3">
    <source>
        <dbReference type="Google" id="ProtNLM"/>
    </source>
</evidence>
<name>A0A015J0T7_RHIIW</name>
<dbReference type="InterPro" id="IPR032675">
    <property type="entry name" value="LRR_dom_sf"/>
</dbReference>
<accession>A0A015J0T7</accession>
<dbReference type="Gene3D" id="3.80.10.10">
    <property type="entry name" value="Ribonuclease Inhibitor"/>
    <property type="match status" value="1"/>
</dbReference>
<proteinExistence type="predicted"/>
<dbReference type="EMBL" id="JEMT01025958">
    <property type="protein sequence ID" value="EXX60320.1"/>
    <property type="molecule type" value="Genomic_DNA"/>
</dbReference>
<dbReference type="HOGENOM" id="CLU_028913_8_1_1"/>
<keyword evidence="2" id="KW-1185">Reference proteome</keyword>
<gene>
    <name evidence="1" type="ORF">RirG_180950</name>
</gene>
<dbReference type="SUPFAM" id="SSF52047">
    <property type="entry name" value="RNI-like"/>
    <property type="match status" value="1"/>
</dbReference>
<organism evidence="1 2">
    <name type="scientific">Rhizophagus irregularis (strain DAOM 197198w)</name>
    <name type="common">Glomus intraradices</name>
    <dbReference type="NCBI Taxonomy" id="1432141"/>
    <lineage>
        <taxon>Eukaryota</taxon>
        <taxon>Fungi</taxon>
        <taxon>Fungi incertae sedis</taxon>
        <taxon>Mucoromycota</taxon>
        <taxon>Glomeromycotina</taxon>
        <taxon>Glomeromycetes</taxon>
        <taxon>Glomerales</taxon>
        <taxon>Glomeraceae</taxon>
        <taxon>Rhizophagus</taxon>
    </lineage>
</organism>
<dbReference type="STRING" id="1432141.A0A015J0T7"/>
<comment type="caution">
    <text evidence="1">The sequence shown here is derived from an EMBL/GenBank/DDBJ whole genome shotgun (WGS) entry which is preliminary data.</text>
</comment>